<proteinExistence type="predicted"/>
<reference evidence="1" key="1">
    <citation type="journal article" date="2023" name="Insect Mol. Biol.">
        <title>Genome sequencing provides insights into the evolution of gene families encoding plant cell wall-degrading enzymes in longhorned beetles.</title>
        <authorList>
            <person name="Shin N.R."/>
            <person name="Okamura Y."/>
            <person name="Kirsch R."/>
            <person name="Pauchet Y."/>
        </authorList>
    </citation>
    <scope>NUCLEOTIDE SEQUENCE</scope>
    <source>
        <strain evidence="1">AMC_N1</strain>
    </source>
</reference>
<evidence type="ECO:0000313" key="2">
    <source>
        <dbReference type="Proteomes" id="UP001162162"/>
    </source>
</evidence>
<sequence length="87" mass="9688">MRFNHHHRLEASPRQCFVVSSHLATNGISMIPQPPYSSDLPFPPDYFLFPKLKTALKGCCHGTLDAVKAATTRTLKDIPEVPLESGR</sequence>
<comment type="caution">
    <text evidence="1">The sequence shown here is derived from an EMBL/GenBank/DDBJ whole genome shotgun (WGS) entry which is preliminary data.</text>
</comment>
<dbReference type="Proteomes" id="UP001162162">
    <property type="component" value="Unassembled WGS sequence"/>
</dbReference>
<dbReference type="Gene3D" id="3.30.420.10">
    <property type="entry name" value="Ribonuclease H-like superfamily/Ribonuclease H"/>
    <property type="match status" value="1"/>
</dbReference>
<keyword evidence="2" id="KW-1185">Reference proteome</keyword>
<organism evidence="1 2">
    <name type="scientific">Aromia moschata</name>
    <dbReference type="NCBI Taxonomy" id="1265417"/>
    <lineage>
        <taxon>Eukaryota</taxon>
        <taxon>Metazoa</taxon>
        <taxon>Ecdysozoa</taxon>
        <taxon>Arthropoda</taxon>
        <taxon>Hexapoda</taxon>
        <taxon>Insecta</taxon>
        <taxon>Pterygota</taxon>
        <taxon>Neoptera</taxon>
        <taxon>Endopterygota</taxon>
        <taxon>Coleoptera</taxon>
        <taxon>Polyphaga</taxon>
        <taxon>Cucujiformia</taxon>
        <taxon>Chrysomeloidea</taxon>
        <taxon>Cerambycidae</taxon>
        <taxon>Cerambycinae</taxon>
        <taxon>Callichromatini</taxon>
        <taxon>Aromia</taxon>
    </lineage>
</organism>
<name>A0AAV8X927_9CUCU</name>
<dbReference type="AlphaFoldDB" id="A0AAV8X927"/>
<evidence type="ECO:0000313" key="1">
    <source>
        <dbReference type="EMBL" id="KAJ8934945.1"/>
    </source>
</evidence>
<protein>
    <submittedName>
        <fullName evidence="1">Uncharacterized protein</fullName>
    </submittedName>
</protein>
<dbReference type="InterPro" id="IPR036397">
    <property type="entry name" value="RNaseH_sf"/>
</dbReference>
<dbReference type="EMBL" id="JAPWTK010000960">
    <property type="protein sequence ID" value="KAJ8934945.1"/>
    <property type="molecule type" value="Genomic_DNA"/>
</dbReference>
<accession>A0AAV8X927</accession>
<dbReference type="GO" id="GO:0003676">
    <property type="term" value="F:nucleic acid binding"/>
    <property type="evidence" value="ECO:0007669"/>
    <property type="project" value="InterPro"/>
</dbReference>
<gene>
    <name evidence="1" type="ORF">NQ318_006347</name>
</gene>